<reference evidence="4 5" key="1">
    <citation type="submission" date="2007-08" db="EMBL/GenBank/DDBJ databases">
        <title>Complete sequence of Thermotoga lettingae TMO.</title>
        <authorList>
            <consortium name="US DOE Joint Genome Institute"/>
            <person name="Copeland A."/>
            <person name="Lucas S."/>
            <person name="Lapidus A."/>
            <person name="Barry K."/>
            <person name="Glavina del Rio T."/>
            <person name="Dalin E."/>
            <person name="Tice H."/>
            <person name="Pitluck S."/>
            <person name="Foster B."/>
            <person name="Bruce D."/>
            <person name="Schmutz J."/>
            <person name="Larimer F."/>
            <person name="Land M."/>
            <person name="Hauser L."/>
            <person name="Kyrpides N."/>
            <person name="Mikhailova N."/>
            <person name="Nelson K."/>
            <person name="Gogarten J.P."/>
            <person name="Noll K."/>
            <person name="Richardson P."/>
        </authorList>
    </citation>
    <scope>NUCLEOTIDE SEQUENCE [LARGE SCALE GENOMIC DNA]</scope>
    <source>
        <strain evidence="5">ATCC BAA-301 / DSM 14385 / NBRC 107922 / TMO</strain>
    </source>
</reference>
<dbReference type="SUPFAM" id="SSF51569">
    <property type="entry name" value="Aldolase"/>
    <property type="match status" value="1"/>
</dbReference>
<dbReference type="GO" id="GO:0009264">
    <property type="term" value="P:deoxyribonucleotide catabolic process"/>
    <property type="evidence" value="ECO:0007669"/>
    <property type="project" value="UniProtKB-UniRule"/>
</dbReference>
<dbReference type="PANTHER" id="PTHR10889">
    <property type="entry name" value="DEOXYRIBOSE-PHOSPHATE ALDOLASE"/>
    <property type="match status" value="1"/>
</dbReference>
<evidence type="ECO:0000256" key="2">
    <source>
        <dbReference type="ARBA" id="ARBA00023270"/>
    </source>
</evidence>
<name>A8F3L9_PSELT</name>
<dbReference type="KEGG" id="tle:Tlet_0183"/>
<evidence type="ECO:0000313" key="4">
    <source>
        <dbReference type="EMBL" id="ABV32753.1"/>
    </source>
</evidence>
<dbReference type="GO" id="GO:0016052">
    <property type="term" value="P:carbohydrate catabolic process"/>
    <property type="evidence" value="ECO:0007669"/>
    <property type="project" value="TreeGrafter"/>
</dbReference>
<keyword evidence="1" id="KW-0963">Cytoplasm</keyword>
<dbReference type="EMBL" id="CP000812">
    <property type="protein sequence ID" value="ABV32753.1"/>
    <property type="molecule type" value="Genomic_DNA"/>
</dbReference>
<dbReference type="AlphaFoldDB" id="A8F3L9"/>
<dbReference type="EC" id="4.1.2.4" evidence="3"/>
<dbReference type="PANTHER" id="PTHR10889:SF1">
    <property type="entry name" value="DEOXYRIBOSE-PHOSPHATE ALDOLASE"/>
    <property type="match status" value="1"/>
</dbReference>
<keyword evidence="5" id="KW-1185">Reference proteome</keyword>
<gene>
    <name evidence="4" type="ordered locus">Tlet_0183</name>
</gene>
<dbReference type="RefSeq" id="WP_012002234.1">
    <property type="nucleotide sequence ID" value="NZ_BSDV01000001.1"/>
</dbReference>
<dbReference type="Gene3D" id="3.20.20.70">
    <property type="entry name" value="Aldolase class I"/>
    <property type="match status" value="1"/>
</dbReference>
<dbReference type="NCBIfam" id="TIGR00126">
    <property type="entry name" value="deoC"/>
    <property type="match status" value="1"/>
</dbReference>
<sequence>MFIKFSERDFAKLFDSTLLKPETSWDEILNFVDESIKYDVRAIAIPWYALTYAIKKVSTTDIGIVVGIDFPFGYSSIERKLDEIKFYLSFSEKITDFDVVVNISAVRSNNWEYVQEELRILSQEIKKHDKICKIIIETSRLSDNEIVRLCQLISNESSIDYVKTGTGFGPAPTTYKDVQLMKKYLGGKKIKVSGGIKTLDQVKRFLDMGVSLFGSSAAIEIIDEFVERHRRK</sequence>
<dbReference type="InterPro" id="IPR013785">
    <property type="entry name" value="Aldolase_TIM"/>
</dbReference>
<keyword evidence="2" id="KW-0704">Schiff base</keyword>
<dbReference type="Proteomes" id="UP000002016">
    <property type="component" value="Chromosome"/>
</dbReference>
<evidence type="ECO:0000256" key="3">
    <source>
        <dbReference type="NCBIfam" id="TIGR00126"/>
    </source>
</evidence>
<dbReference type="PIRSF" id="PIRSF001357">
    <property type="entry name" value="DeoC"/>
    <property type="match status" value="1"/>
</dbReference>
<accession>A8F3L9</accession>
<dbReference type="OrthoDB" id="42941at2"/>
<proteinExistence type="predicted"/>
<keyword evidence="4" id="KW-0456">Lyase</keyword>
<evidence type="ECO:0000313" key="5">
    <source>
        <dbReference type="Proteomes" id="UP000002016"/>
    </source>
</evidence>
<dbReference type="GO" id="GO:0004139">
    <property type="term" value="F:deoxyribose-phosphate aldolase activity"/>
    <property type="evidence" value="ECO:0007669"/>
    <property type="project" value="UniProtKB-UniRule"/>
</dbReference>
<dbReference type="eggNOG" id="COG0274">
    <property type="taxonomic scope" value="Bacteria"/>
</dbReference>
<dbReference type="SMART" id="SM01133">
    <property type="entry name" value="DeoC"/>
    <property type="match status" value="1"/>
</dbReference>
<dbReference type="InterPro" id="IPR011343">
    <property type="entry name" value="DeoC"/>
</dbReference>
<dbReference type="GO" id="GO:0005737">
    <property type="term" value="C:cytoplasm"/>
    <property type="evidence" value="ECO:0007669"/>
    <property type="project" value="InterPro"/>
</dbReference>
<dbReference type="HOGENOM" id="CLU_053595_0_2_0"/>
<dbReference type="InterPro" id="IPR002915">
    <property type="entry name" value="DeoC/FbaB/LacD_aldolase"/>
</dbReference>
<evidence type="ECO:0000256" key="1">
    <source>
        <dbReference type="ARBA" id="ARBA00022490"/>
    </source>
</evidence>
<protein>
    <recommendedName>
        <fullName evidence="3">Deoxyribose-phosphate aldolase</fullName>
        <ecNumber evidence="3">4.1.2.4</ecNumber>
    </recommendedName>
</protein>
<dbReference type="STRING" id="416591.Tlet_0183"/>
<organism evidence="4 5">
    <name type="scientific">Pseudothermotoga lettingae (strain ATCC BAA-301 / DSM 14385 / NBRC 107922 / TMO)</name>
    <name type="common">Thermotoga lettingae</name>
    <dbReference type="NCBI Taxonomy" id="416591"/>
    <lineage>
        <taxon>Bacteria</taxon>
        <taxon>Thermotogati</taxon>
        <taxon>Thermotogota</taxon>
        <taxon>Thermotogae</taxon>
        <taxon>Thermotogales</taxon>
        <taxon>Thermotogaceae</taxon>
        <taxon>Pseudothermotoga</taxon>
    </lineage>
</organism>
<reference evidence="4 5" key="2">
    <citation type="journal article" date="2009" name="Proc. Natl. Acad. Sci. U.S.A.">
        <title>On the chimeric nature, thermophilic origin, and phylogenetic placement of the Thermotogales.</title>
        <authorList>
            <person name="Zhaxybayeva O."/>
            <person name="Swithers K.S."/>
            <person name="Lapierre P."/>
            <person name="Fournier G.P."/>
            <person name="Bickhart D.M."/>
            <person name="DeBoy R.T."/>
            <person name="Nelson K.E."/>
            <person name="Nesbo C.L."/>
            <person name="Doolittle W.F."/>
            <person name="Gogarten J.P."/>
            <person name="Noll K.M."/>
        </authorList>
    </citation>
    <scope>NUCLEOTIDE SEQUENCE [LARGE SCALE GENOMIC DNA]</scope>
    <source>
        <strain evidence="5">ATCC BAA-301 / DSM 14385 / NBRC 107922 / TMO</strain>
    </source>
</reference>